<evidence type="ECO:0000313" key="5">
    <source>
        <dbReference type="Proteomes" id="UP000479190"/>
    </source>
</evidence>
<keyword evidence="2" id="KW-0808">Transferase</keyword>
<proteinExistence type="inferred from homology"/>
<dbReference type="PANTHER" id="PTHR11783">
    <property type="entry name" value="SULFOTRANSFERASE SULT"/>
    <property type="match status" value="1"/>
</dbReference>
<evidence type="ECO:0000313" key="4">
    <source>
        <dbReference type="EMBL" id="CAB0038032.1"/>
    </source>
</evidence>
<dbReference type="GO" id="GO:0008146">
    <property type="term" value="F:sulfotransferase activity"/>
    <property type="evidence" value="ECO:0007669"/>
    <property type="project" value="InterPro"/>
</dbReference>
<dbReference type="OrthoDB" id="205623at2759"/>
<dbReference type="SUPFAM" id="SSF52540">
    <property type="entry name" value="P-loop containing nucleoside triphosphate hydrolases"/>
    <property type="match status" value="1"/>
</dbReference>
<dbReference type="Pfam" id="PF00685">
    <property type="entry name" value="Sulfotransfer_1"/>
    <property type="match status" value="1"/>
</dbReference>
<dbReference type="EMBL" id="CADCXV010000885">
    <property type="protein sequence ID" value="CAB0038032.1"/>
    <property type="molecule type" value="Genomic_DNA"/>
</dbReference>
<dbReference type="AlphaFoldDB" id="A0A6H5IQI3"/>
<dbReference type="InterPro" id="IPR000863">
    <property type="entry name" value="Sulfotransferase_dom"/>
</dbReference>
<evidence type="ECO:0000256" key="1">
    <source>
        <dbReference type="ARBA" id="ARBA00005771"/>
    </source>
</evidence>
<feature type="domain" description="Sulfotransferase" evidence="3">
    <location>
        <begin position="47"/>
        <end position="306"/>
    </location>
</feature>
<comment type="similarity">
    <text evidence="1">Belongs to the sulfotransferase 1 family.</text>
</comment>
<accession>A0A6H5IQI3</accession>
<keyword evidence="5" id="KW-1185">Reference proteome</keyword>
<gene>
    <name evidence="4" type="ORF">TBRA_LOCUS9827</name>
</gene>
<name>A0A6H5IQI3_9HYME</name>
<evidence type="ECO:0000256" key="2">
    <source>
        <dbReference type="ARBA" id="ARBA00022679"/>
    </source>
</evidence>
<dbReference type="InterPro" id="IPR027417">
    <property type="entry name" value="P-loop_NTPase"/>
</dbReference>
<organism evidence="4 5">
    <name type="scientific">Trichogramma brassicae</name>
    <dbReference type="NCBI Taxonomy" id="86971"/>
    <lineage>
        <taxon>Eukaryota</taxon>
        <taxon>Metazoa</taxon>
        <taxon>Ecdysozoa</taxon>
        <taxon>Arthropoda</taxon>
        <taxon>Hexapoda</taxon>
        <taxon>Insecta</taxon>
        <taxon>Pterygota</taxon>
        <taxon>Neoptera</taxon>
        <taxon>Endopterygota</taxon>
        <taxon>Hymenoptera</taxon>
        <taxon>Apocrita</taxon>
        <taxon>Proctotrupomorpha</taxon>
        <taxon>Chalcidoidea</taxon>
        <taxon>Trichogrammatidae</taxon>
        <taxon>Trichogramma</taxon>
    </lineage>
</organism>
<evidence type="ECO:0000259" key="3">
    <source>
        <dbReference type="Pfam" id="PF00685"/>
    </source>
</evidence>
<sequence>MQRDSKELASEEAHERVRTSFAKFDGVFLPEEYEKIAADVDGFEVHDSDYWVCSFQKSGTTWTQEMVWCIVNDLDFEKAKVPISERFPYLEFSGIVGSSRIATNYARENQNLPKYLTSSVEYCNELTHPRFIKSHNPLNLLPKDIRDGAKKPKIIYVARNPKDVCVSFYHHSKLFDGFQGSFDELCRLFLDDAVVYAPYWNHVRQFWNKRHDENVLFVTYEEMKKDITCVIKKTAKFLNKDLNDEEVQRLARHLSFESMKKNPAVNREVNIKWMKSHGTVGQWKETMSEEMIEKFDAWMIENLKQCEGLKF</sequence>
<protein>
    <recommendedName>
        <fullName evidence="3">Sulfotransferase domain-containing protein</fullName>
    </recommendedName>
</protein>
<dbReference type="Gene3D" id="3.40.50.300">
    <property type="entry name" value="P-loop containing nucleotide triphosphate hydrolases"/>
    <property type="match status" value="1"/>
</dbReference>
<reference evidence="4 5" key="1">
    <citation type="submission" date="2020-02" db="EMBL/GenBank/DDBJ databases">
        <authorList>
            <person name="Ferguson B K."/>
        </authorList>
    </citation>
    <scope>NUCLEOTIDE SEQUENCE [LARGE SCALE GENOMIC DNA]</scope>
</reference>
<dbReference type="Proteomes" id="UP000479190">
    <property type="component" value="Unassembled WGS sequence"/>
</dbReference>